<sequence length="121" mass="13612">MDAVKDGKLTFSRDQIITSSQAAKNFGEARRRAKQAPLYVSDRNSGIDTVIVDYDTFESLAVELEELRQQRFYDAAATRLSQGEADPERRSIALEDVMGEARYAEWLASDPDAVSDEDLFE</sequence>
<evidence type="ECO:0000256" key="1">
    <source>
        <dbReference type="ARBA" id="ARBA00009981"/>
    </source>
</evidence>
<dbReference type="InterPro" id="IPR036165">
    <property type="entry name" value="YefM-like_sf"/>
</dbReference>
<keyword evidence="3" id="KW-1185">Reference proteome</keyword>
<gene>
    <name evidence="2" type="ORF">QNJ86_12075</name>
</gene>
<reference evidence="2 3" key="1">
    <citation type="submission" date="2023-05" db="EMBL/GenBank/DDBJ databases">
        <title>Gordonibacter KGMB12511T sp. nov., isolated from faeces of healthy Korean.</title>
        <authorList>
            <person name="Kim H.S."/>
            <person name="Kim J.-S."/>
            <person name="Suh M.K."/>
            <person name="Eom M.K."/>
            <person name="Do H.E."/>
            <person name="Lee J.-S."/>
        </authorList>
    </citation>
    <scope>NUCLEOTIDE SEQUENCE [LARGE SCALE GENOMIC DNA]</scope>
    <source>
        <strain evidence="2 3">KGMB12511</strain>
    </source>
</reference>
<dbReference type="Proteomes" id="UP001232750">
    <property type="component" value="Unassembled WGS sequence"/>
</dbReference>
<name>A0ABT7DSN7_9ACTN</name>
<dbReference type="EMBL" id="JASJEU010000024">
    <property type="protein sequence ID" value="MDJ1651541.1"/>
    <property type="molecule type" value="Genomic_DNA"/>
</dbReference>
<comment type="similarity">
    <text evidence="1">Belongs to the phD/YefM antitoxin family.</text>
</comment>
<evidence type="ECO:0000313" key="2">
    <source>
        <dbReference type="EMBL" id="MDJ1651541.1"/>
    </source>
</evidence>
<comment type="caution">
    <text evidence="2">The sequence shown here is derived from an EMBL/GenBank/DDBJ whole genome shotgun (WGS) entry which is preliminary data.</text>
</comment>
<evidence type="ECO:0000313" key="3">
    <source>
        <dbReference type="Proteomes" id="UP001232750"/>
    </source>
</evidence>
<protein>
    <recommendedName>
        <fullName evidence="4">Antitoxin</fullName>
    </recommendedName>
</protein>
<organism evidence="2 3">
    <name type="scientific">Gordonibacter faecis</name>
    <dbReference type="NCBI Taxonomy" id="3047475"/>
    <lineage>
        <taxon>Bacteria</taxon>
        <taxon>Bacillati</taxon>
        <taxon>Actinomycetota</taxon>
        <taxon>Coriobacteriia</taxon>
        <taxon>Eggerthellales</taxon>
        <taxon>Eggerthellaceae</taxon>
        <taxon>Gordonibacter</taxon>
    </lineage>
</organism>
<accession>A0ABT7DSN7</accession>
<proteinExistence type="inferred from homology"/>
<dbReference type="SUPFAM" id="SSF143120">
    <property type="entry name" value="YefM-like"/>
    <property type="match status" value="1"/>
</dbReference>
<evidence type="ECO:0008006" key="4">
    <source>
        <dbReference type="Google" id="ProtNLM"/>
    </source>
</evidence>
<dbReference type="RefSeq" id="WP_283832889.1">
    <property type="nucleotide sequence ID" value="NZ_JASJEU010000024.1"/>
</dbReference>